<dbReference type="InterPro" id="IPR029063">
    <property type="entry name" value="SAM-dependent_MTases_sf"/>
</dbReference>
<gene>
    <name evidence="4" type="ORF">EANT1437_LOCUS9168</name>
</gene>
<dbReference type="PANTHER" id="PTHR11062">
    <property type="entry name" value="EXOSTOSIN HEPARAN SULFATE GLYCOSYLTRANSFERASE -RELATED"/>
    <property type="match status" value="1"/>
</dbReference>
<accession>A0A7S2RS71</accession>
<keyword evidence="2" id="KW-0812">Transmembrane</keyword>
<evidence type="ECO:0000256" key="1">
    <source>
        <dbReference type="ARBA" id="ARBA00010271"/>
    </source>
</evidence>
<dbReference type="InterPro" id="IPR004263">
    <property type="entry name" value="Exostosin"/>
</dbReference>
<dbReference type="InterPro" id="IPR040911">
    <property type="entry name" value="Exostosin_GT47"/>
</dbReference>
<dbReference type="EMBL" id="HBHI01017922">
    <property type="protein sequence ID" value="CAD9679224.1"/>
    <property type="molecule type" value="Transcribed_RNA"/>
</dbReference>
<dbReference type="Pfam" id="PF03016">
    <property type="entry name" value="Exostosin_GT47"/>
    <property type="match status" value="1"/>
</dbReference>
<feature type="domain" description="Exostosin GT47" evidence="3">
    <location>
        <begin position="129"/>
        <end position="396"/>
    </location>
</feature>
<proteinExistence type="inferred from homology"/>
<evidence type="ECO:0000259" key="3">
    <source>
        <dbReference type="Pfam" id="PF03016"/>
    </source>
</evidence>
<dbReference type="GO" id="GO:0016757">
    <property type="term" value="F:glycosyltransferase activity"/>
    <property type="evidence" value="ECO:0007669"/>
    <property type="project" value="InterPro"/>
</dbReference>
<evidence type="ECO:0000313" key="4">
    <source>
        <dbReference type="EMBL" id="CAD9679224.1"/>
    </source>
</evidence>
<feature type="transmembrane region" description="Helical" evidence="2">
    <location>
        <begin position="45"/>
        <end position="65"/>
    </location>
</feature>
<sequence>MFLCIHTFSLQFLSFIRTTMVSRKENQSTGGNVMRKREIVMRGRGVFRLKIMVALIAWCVFRSIFYNGFKLGNITEEFLVSLSESLPVSNILKMTKLLESSTIRYYVYDDDKLVLSHIRAKALEDAPKTWRYKWGLRYSEYAKGEIRWIEALERHPQRTRDPCEADFFVVPIPVGAAVLWGQPQLLRDAFETLLNGALFQQHPERHVVAFATTERVFGGEFWGNFEVMKKFQSSIIVRDSNRNDEARNFGHVVSLGYGGEGSNPSYPYNPVTTESWNKKQFWYFYHTRREPSDSNSTQYRQFFLRNSTRLESFEHQPVSIGFDIPLGEWVRKFSDSKFCLTIRGDQPGSRSLNRAIRVGCIPLIISDALPVFQSLYSKTLQYDDFALIVKEEDFLKDPIGSLDKAISLSPTELLQKLEGLRLMQRIVTADQSDSLFVPAFAREIVETMKENGFAAGATGSQCNIDHNAMKKREIERVSVVSSTDAKMLSCLKQILLNRELPIIPQLSVNSNGTPRTALNGKRKEVPFLGAQFAHHGDTGDYKRWNKSIQMARASHMPQLEHGTEKLPCIVLEIGAHREAKSSQDHIKKYPNCEYHAYEVIPQFAEELKERWKDEPRMHVHPYGLAENDMEIKVHINALNGVSTFVGDLVTSKNLDEKTTVTGQIRAFDFALSEIGQLHNREADAVIPTLLDINCEGCEYDLLLEAKKHGFIERVPVVLIGWHAYGEDGVGARAWQLCQVRAMLSETHEMAYGLGFGWERWVLRA</sequence>
<dbReference type="SUPFAM" id="SSF53335">
    <property type="entry name" value="S-adenosyl-L-methionine-dependent methyltransferases"/>
    <property type="match status" value="1"/>
</dbReference>
<keyword evidence="2" id="KW-0472">Membrane</keyword>
<keyword evidence="2" id="KW-1133">Transmembrane helix</keyword>
<dbReference type="PANTHER" id="PTHR11062:SF281">
    <property type="entry name" value="EXOSTOSIN-LIKE 2"/>
    <property type="match status" value="1"/>
</dbReference>
<name>A0A7S2RS71_9STRA</name>
<dbReference type="Gene3D" id="3.40.50.150">
    <property type="entry name" value="Vaccinia Virus protein VP39"/>
    <property type="match status" value="1"/>
</dbReference>
<organism evidence="4">
    <name type="scientific">Eucampia antarctica</name>
    <dbReference type="NCBI Taxonomy" id="49252"/>
    <lineage>
        <taxon>Eukaryota</taxon>
        <taxon>Sar</taxon>
        <taxon>Stramenopiles</taxon>
        <taxon>Ochrophyta</taxon>
        <taxon>Bacillariophyta</taxon>
        <taxon>Mediophyceae</taxon>
        <taxon>Biddulphiophycidae</taxon>
        <taxon>Hemiaulales</taxon>
        <taxon>Hemiaulaceae</taxon>
        <taxon>Eucampia</taxon>
    </lineage>
</organism>
<protein>
    <recommendedName>
        <fullName evidence="3">Exostosin GT47 domain-containing protein</fullName>
    </recommendedName>
</protein>
<comment type="similarity">
    <text evidence="1">Belongs to the glycosyltransferase 47 family.</text>
</comment>
<dbReference type="AlphaFoldDB" id="A0A7S2RS71"/>
<reference evidence="4" key="1">
    <citation type="submission" date="2021-01" db="EMBL/GenBank/DDBJ databases">
        <authorList>
            <person name="Corre E."/>
            <person name="Pelletier E."/>
            <person name="Niang G."/>
            <person name="Scheremetjew M."/>
            <person name="Finn R."/>
            <person name="Kale V."/>
            <person name="Holt S."/>
            <person name="Cochrane G."/>
            <person name="Meng A."/>
            <person name="Brown T."/>
            <person name="Cohen L."/>
        </authorList>
    </citation>
    <scope>NUCLEOTIDE SEQUENCE</scope>
    <source>
        <strain evidence="4">CCMP1452</strain>
    </source>
</reference>
<evidence type="ECO:0000256" key="2">
    <source>
        <dbReference type="SAM" id="Phobius"/>
    </source>
</evidence>